<dbReference type="InterPro" id="IPR008927">
    <property type="entry name" value="6-PGluconate_DH-like_C_sf"/>
</dbReference>
<reference evidence="3 4" key="1">
    <citation type="submission" date="2016-01" db="EMBL/GenBank/DDBJ databases">
        <title>Janibacter melonis strain CD11_4 genome sequencing and assembly.</title>
        <authorList>
            <person name="Nair G.R."/>
            <person name="Kaur G."/>
            <person name="Chander A.M."/>
            <person name="Mayilraj S."/>
        </authorList>
    </citation>
    <scope>NUCLEOTIDE SEQUENCE [LARGE SCALE GENOMIC DNA]</scope>
    <source>
        <strain evidence="3 4">CD11-4</strain>
    </source>
</reference>
<name>A0A176QFE3_9MICO</name>
<dbReference type="Gene3D" id="3.40.50.720">
    <property type="entry name" value="NAD(P)-binding Rossmann-like Domain"/>
    <property type="match status" value="1"/>
</dbReference>
<feature type="domain" description="Phosphogluconate dehydrogenase NAD-binding putative C-terminal" evidence="2">
    <location>
        <begin position="188"/>
        <end position="254"/>
    </location>
</feature>
<dbReference type="RefSeq" id="WP_068270037.1">
    <property type="nucleotide sequence ID" value="NZ_LQZG01000001.1"/>
</dbReference>
<evidence type="ECO:0008006" key="5">
    <source>
        <dbReference type="Google" id="ProtNLM"/>
    </source>
</evidence>
<gene>
    <name evidence="3" type="ORF">AWH69_00760</name>
</gene>
<dbReference type="InterPro" id="IPR015814">
    <property type="entry name" value="Pgluconate_DH_NAD-bd_C"/>
</dbReference>
<dbReference type="InterPro" id="IPR036291">
    <property type="entry name" value="NAD(P)-bd_dom_sf"/>
</dbReference>
<dbReference type="AlphaFoldDB" id="A0A176QFE3"/>
<dbReference type="GO" id="GO:0050661">
    <property type="term" value="F:NADP binding"/>
    <property type="evidence" value="ECO:0007669"/>
    <property type="project" value="InterPro"/>
</dbReference>
<feature type="domain" description="6-phosphogluconate dehydrogenase NADP-binding" evidence="1">
    <location>
        <begin position="4"/>
        <end position="137"/>
    </location>
</feature>
<dbReference type="SUPFAM" id="SSF48179">
    <property type="entry name" value="6-phosphogluconate dehydrogenase C-terminal domain-like"/>
    <property type="match status" value="1"/>
</dbReference>
<accession>A0A176QFE3</accession>
<evidence type="ECO:0000313" key="3">
    <source>
        <dbReference type="EMBL" id="OAB88378.1"/>
    </source>
</evidence>
<evidence type="ECO:0000313" key="4">
    <source>
        <dbReference type="Proteomes" id="UP000076976"/>
    </source>
</evidence>
<dbReference type="InterPro" id="IPR006115">
    <property type="entry name" value="6PGDH_NADP-bd"/>
</dbReference>
<protein>
    <recommendedName>
        <fullName evidence="5">DUF1932 domain-containing protein</fullName>
    </recommendedName>
</protein>
<keyword evidence="4" id="KW-1185">Reference proteome</keyword>
<dbReference type="Pfam" id="PF03446">
    <property type="entry name" value="NAD_binding_2"/>
    <property type="match status" value="1"/>
</dbReference>
<evidence type="ECO:0000259" key="2">
    <source>
        <dbReference type="Pfam" id="PF09130"/>
    </source>
</evidence>
<dbReference type="Proteomes" id="UP000076976">
    <property type="component" value="Unassembled WGS sequence"/>
</dbReference>
<evidence type="ECO:0000259" key="1">
    <source>
        <dbReference type="Pfam" id="PF03446"/>
    </source>
</evidence>
<dbReference type="EMBL" id="LQZG01000001">
    <property type="protein sequence ID" value="OAB88378.1"/>
    <property type="molecule type" value="Genomic_DNA"/>
</dbReference>
<proteinExistence type="predicted"/>
<comment type="caution">
    <text evidence="3">The sequence shown here is derived from an EMBL/GenBank/DDBJ whole genome shotgun (WGS) entry which is preliminary data.</text>
</comment>
<dbReference type="Pfam" id="PF09130">
    <property type="entry name" value="DUF1932"/>
    <property type="match status" value="1"/>
</dbReference>
<organism evidence="3 4">
    <name type="scientific">Janibacter melonis</name>
    <dbReference type="NCBI Taxonomy" id="262209"/>
    <lineage>
        <taxon>Bacteria</taxon>
        <taxon>Bacillati</taxon>
        <taxon>Actinomycetota</taxon>
        <taxon>Actinomycetes</taxon>
        <taxon>Micrococcales</taxon>
        <taxon>Intrasporangiaceae</taxon>
        <taxon>Janibacter</taxon>
    </lineage>
</organism>
<dbReference type="STRING" id="262209.AWH69_00760"/>
<sequence>MTTIGILWPGAMGSAIGRAWRSAGVDVVTSLDGRSARTRDLAGDLTALGSLEEVVRVSDAVVSVVPPAHAVTQAEEIAAAVRRTESTPVVADLNAISPATMARVASVLGGVGCLVVDGAISGPPPRPDGDTALFLSGASCSPFADLAAPGLRAVVVGSEVGAASATKMSTAAIYKGTKALLLQSLLTARHHGVLDAVVEDLSTGAPELTAHLARDLAVAASKSDRFPAEMREIASTQAAAGAGSELYEAVAKVFGRADASAAGAATPEEAASAIDLDAVLDALTRHR</sequence>
<dbReference type="SUPFAM" id="SSF51735">
    <property type="entry name" value="NAD(P)-binding Rossmann-fold domains"/>
    <property type="match status" value="1"/>
</dbReference>
<dbReference type="InterPro" id="IPR013328">
    <property type="entry name" value="6PGD_dom2"/>
</dbReference>
<dbReference type="Gene3D" id="1.10.1040.10">
    <property type="entry name" value="N-(1-d-carboxylethyl)-l-norvaline Dehydrogenase, domain 2"/>
    <property type="match status" value="1"/>
</dbReference>